<feature type="signal peptide" evidence="1">
    <location>
        <begin position="1"/>
        <end position="34"/>
    </location>
</feature>
<sequence length="156" mass="16263">MPAELPRRSFLRTAAAAPLAGATASAAIASPAAADPAADLATPVPAASPEAEGSPSARRRIRFGVNYVPSKNWWFSWADWDRASIARDLDRIAALGMDHIRIMCAGRNCSPTRTTSAPSNSTGSPTCSTWPTATAWTSRSPCSTARSAACCSSRPG</sequence>
<evidence type="ECO:0000313" key="3">
    <source>
        <dbReference type="Proteomes" id="UP000533598"/>
    </source>
</evidence>
<dbReference type="PROSITE" id="PS51318">
    <property type="entry name" value="TAT"/>
    <property type="match status" value="1"/>
</dbReference>
<dbReference type="Proteomes" id="UP000533598">
    <property type="component" value="Unassembled WGS sequence"/>
</dbReference>
<proteinExistence type="predicted"/>
<reference evidence="2 3" key="1">
    <citation type="submission" date="2020-08" db="EMBL/GenBank/DDBJ databases">
        <title>Sequencing the genomes of 1000 actinobacteria strains.</title>
        <authorList>
            <person name="Klenk H.-P."/>
        </authorList>
    </citation>
    <scope>NUCLEOTIDE SEQUENCE [LARGE SCALE GENOMIC DNA]</scope>
    <source>
        <strain evidence="2 3">DSM 44230</strain>
    </source>
</reference>
<dbReference type="EMBL" id="JACHMH010000001">
    <property type="protein sequence ID" value="MBB4682503.1"/>
    <property type="molecule type" value="Genomic_DNA"/>
</dbReference>
<dbReference type="InterPro" id="IPR017853">
    <property type="entry name" value="GH"/>
</dbReference>
<keyword evidence="1" id="KW-0732">Signal</keyword>
<dbReference type="SUPFAM" id="SSF51445">
    <property type="entry name" value="(Trans)glycosidases"/>
    <property type="match status" value="1"/>
</dbReference>
<feature type="chain" id="PRO_5039248044" evidence="1">
    <location>
        <begin position="35"/>
        <end position="156"/>
    </location>
</feature>
<accession>A0A7W7CMH0</accession>
<protein>
    <submittedName>
        <fullName evidence="2">Uncharacterized protein</fullName>
    </submittedName>
</protein>
<comment type="caution">
    <text evidence="2">The sequence shown here is derived from an EMBL/GenBank/DDBJ whole genome shotgun (WGS) entry which is preliminary data.</text>
</comment>
<dbReference type="InterPro" id="IPR006311">
    <property type="entry name" value="TAT_signal"/>
</dbReference>
<keyword evidence="3" id="KW-1185">Reference proteome</keyword>
<evidence type="ECO:0000256" key="1">
    <source>
        <dbReference type="SAM" id="SignalP"/>
    </source>
</evidence>
<evidence type="ECO:0000313" key="2">
    <source>
        <dbReference type="EMBL" id="MBB4682503.1"/>
    </source>
</evidence>
<gene>
    <name evidence="2" type="ORF">HNR67_008621</name>
</gene>
<organism evidence="2 3">
    <name type="scientific">Crossiella cryophila</name>
    <dbReference type="NCBI Taxonomy" id="43355"/>
    <lineage>
        <taxon>Bacteria</taxon>
        <taxon>Bacillati</taxon>
        <taxon>Actinomycetota</taxon>
        <taxon>Actinomycetes</taxon>
        <taxon>Pseudonocardiales</taxon>
        <taxon>Pseudonocardiaceae</taxon>
        <taxon>Crossiella</taxon>
    </lineage>
</organism>
<name>A0A7W7CMH0_9PSEU</name>
<dbReference type="AlphaFoldDB" id="A0A7W7CMH0"/>